<keyword evidence="2" id="KW-1185">Reference proteome</keyword>
<accession>A0A1C3E4Q8</accession>
<comment type="caution">
    <text evidence="1">The sequence shown here is derived from an EMBL/GenBank/DDBJ whole genome shotgun (WGS) entry which is preliminary data.</text>
</comment>
<gene>
    <name evidence="1" type="ORF">A6X21_01125</name>
</gene>
<sequence>MADAEEATDKTAQVAATSQLREQEHAFQAVSIECGTRFEPIMRQIPGEKDRRIQLGRSWPAGC</sequence>
<proteinExistence type="predicted"/>
<evidence type="ECO:0000313" key="1">
    <source>
        <dbReference type="EMBL" id="ODA28236.1"/>
    </source>
</evidence>
<dbReference type="EMBL" id="LYDR01000154">
    <property type="protein sequence ID" value="ODA28236.1"/>
    <property type="molecule type" value="Genomic_DNA"/>
</dbReference>
<organism evidence="1 2">
    <name type="scientific">Planctopirus hydrillae</name>
    <dbReference type="NCBI Taxonomy" id="1841610"/>
    <lineage>
        <taxon>Bacteria</taxon>
        <taxon>Pseudomonadati</taxon>
        <taxon>Planctomycetota</taxon>
        <taxon>Planctomycetia</taxon>
        <taxon>Planctomycetales</taxon>
        <taxon>Planctomycetaceae</taxon>
        <taxon>Planctopirus</taxon>
    </lineage>
</organism>
<protein>
    <submittedName>
        <fullName evidence="1">Uncharacterized protein</fullName>
    </submittedName>
</protein>
<dbReference type="Proteomes" id="UP000094828">
    <property type="component" value="Unassembled WGS sequence"/>
</dbReference>
<dbReference type="AlphaFoldDB" id="A0A1C3E4Q8"/>
<evidence type="ECO:0000313" key="2">
    <source>
        <dbReference type="Proteomes" id="UP000094828"/>
    </source>
</evidence>
<name>A0A1C3E4Q8_9PLAN</name>
<reference evidence="1 2" key="1">
    <citation type="submission" date="2016-05" db="EMBL/GenBank/DDBJ databases">
        <title>Genomic and physiological characterization of Planctopirus sp. isolated from fresh water lake.</title>
        <authorList>
            <person name="Subhash Y."/>
            <person name="Ramana C."/>
        </authorList>
    </citation>
    <scope>NUCLEOTIDE SEQUENCE [LARGE SCALE GENOMIC DNA]</scope>
    <source>
        <strain evidence="1 2">JC280</strain>
    </source>
</reference>